<dbReference type="EMBL" id="AP026708">
    <property type="protein sequence ID" value="BDQ32513.1"/>
    <property type="molecule type" value="Genomic_DNA"/>
</dbReference>
<dbReference type="RefSeq" id="WP_264982585.1">
    <property type="nucleotide sequence ID" value="NZ_AP026708.1"/>
</dbReference>
<evidence type="ECO:0000256" key="1">
    <source>
        <dbReference type="ARBA" id="ARBA00004651"/>
    </source>
</evidence>
<feature type="transmembrane region" description="Helical" evidence="6">
    <location>
        <begin position="127"/>
        <end position="144"/>
    </location>
</feature>
<protein>
    <recommendedName>
        <fullName evidence="7">EamA domain-containing protein</fullName>
    </recommendedName>
</protein>
<dbReference type="InterPro" id="IPR050638">
    <property type="entry name" value="AA-Vitamin_Transporters"/>
</dbReference>
<name>A0ABN6RQE7_9BACT</name>
<proteinExistence type="predicted"/>
<feature type="domain" description="EamA" evidence="7">
    <location>
        <begin position="157"/>
        <end position="292"/>
    </location>
</feature>
<dbReference type="SUPFAM" id="SSF103481">
    <property type="entry name" value="Multidrug resistance efflux transporter EmrE"/>
    <property type="match status" value="2"/>
</dbReference>
<feature type="transmembrane region" description="Helical" evidence="6">
    <location>
        <begin position="34"/>
        <end position="54"/>
    </location>
</feature>
<organism evidence="8 9">
    <name type="scientific">Pseudodesulfovibrio portus</name>
    <dbReference type="NCBI Taxonomy" id="231439"/>
    <lineage>
        <taxon>Bacteria</taxon>
        <taxon>Pseudomonadati</taxon>
        <taxon>Thermodesulfobacteriota</taxon>
        <taxon>Desulfovibrionia</taxon>
        <taxon>Desulfovibrionales</taxon>
        <taxon>Desulfovibrionaceae</taxon>
    </lineage>
</organism>
<dbReference type="InterPro" id="IPR037185">
    <property type="entry name" value="EmrE-like"/>
</dbReference>
<dbReference type="PANTHER" id="PTHR32322">
    <property type="entry name" value="INNER MEMBRANE TRANSPORTER"/>
    <property type="match status" value="1"/>
</dbReference>
<dbReference type="Gene3D" id="1.10.3730.20">
    <property type="match status" value="1"/>
</dbReference>
<sequence length="298" mass="31987">MTNNRKALTYGLATVAIWSTVASAFKIALRHMDPLQLLLVACAASIAALGGILLAQGNLDKLFGMERREAARCALLGALNPFLYYIILFQAYDLLPAQEAQPINYTWAVTLSLLSVPLLGQKMSLKDLAAILLSYFGVVVISTHGDLPALDFSSPAGVALALGSTIIWALYWIFNTRSKADPMAGLLLGFLFGFPLILAATLVFSELPTLTTESLLAATYVGFFEMGVTFALWITAMKYAALPDGGGTARVANLIFLSPFLSLVFIHFLVGEDILPATVAGLGFIIAGNALMQYKRRA</sequence>
<feature type="transmembrane region" description="Helical" evidence="6">
    <location>
        <begin position="104"/>
        <end position="120"/>
    </location>
</feature>
<keyword evidence="4 6" id="KW-1133">Transmembrane helix</keyword>
<accession>A0ABN6RQE7</accession>
<keyword evidence="9" id="KW-1185">Reference proteome</keyword>
<reference evidence="8" key="1">
    <citation type="submission" date="2022-08" db="EMBL/GenBank/DDBJ databases">
        <title>Genome Sequence of the sulphate-reducing bacterium, Pseudodesulfovibrio portus JCM14722.</title>
        <authorList>
            <person name="Kondo R."/>
            <person name="Kataoka T."/>
        </authorList>
    </citation>
    <scope>NUCLEOTIDE SEQUENCE</scope>
    <source>
        <strain evidence="8">JCM 14722</strain>
    </source>
</reference>
<evidence type="ECO:0000256" key="2">
    <source>
        <dbReference type="ARBA" id="ARBA00022475"/>
    </source>
</evidence>
<evidence type="ECO:0000313" key="8">
    <source>
        <dbReference type="EMBL" id="BDQ32513.1"/>
    </source>
</evidence>
<dbReference type="PANTHER" id="PTHR32322:SF18">
    <property type="entry name" value="S-ADENOSYLMETHIONINE_S-ADENOSYLHOMOCYSTEINE TRANSPORTER"/>
    <property type="match status" value="1"/>
</dbReference>
<feature type="transmembrane region" description="Helical" evidence="6">
    <location>
        <begin position="186"/>
        <end position="205"/>
    </location>
</feature>
<evidence type="ECO:0000256" key="3">
    <source>
        <dbReference type="ARBA" id="ARBA00022692"/>
    </source>
</evidence>
<gene>
    <name evidence="8" type="ORF">JCM14722_00550</name>
</gene>
<comment type="subcellular location">
    <subcellularLocation>
        <location evidence="1">Cell membrane</location>
        <topology evidence="1">Multi-pass membrane protein</topology>
    </subcellularLocation>
</comment>
<dbReference type="Pfam" id="PF00892">
    <property type="entry name" value="EamA"/>
    <property type="match status" value="2"/>
</dbReference>
<dbReference type="InterPro" id="IPR000620">
    <property type="entry name" value="EamA_dom"/>
</dbReference>
<evidence type="ECO:0000256" key="6">
    <source>
        <dbReference type="SAM" id="Phobius"/>
    </source>
</evidence>
<feature type="transmembrane region" description="Helical" evidence="6">
    <location>
        <begin position="248"/>
        <end position="268"/>
    </location>
</feature>
<keyword evidence="3 6" id="KW-0812">Transmembrane</keyword>
<feature type="transmembrane region" description="Helical" evidence="6">
    <location>
        <begin position="274"/>
        <end position="292"/>
    </location>
</feature>
<keyword evidence="2" id="KW-1003">Cell membrane</keyword>
<feature type="transmembrane region" description="Helical" evidence="6">
    <location>
        <begin position="74"/>
        <end position="92"/>
    </location>
</feature>
<evidence type="ECO:0000256" key="5">
    <source>
        <dbReference type="ARBA" id="ARBA00023136"/>
    </source>
</evidence>
<evidence type="ECO:0000313" key="9">
    <source>
        <dbReference type="Proteomes" id="UP001061361"/>
    </source>
</evidence>
<feature type="transmembrane region" description="Helical" evidence="6">
    <location>
        <begin position="156"/>
        <end position="174"/>
    </location>
</feature>
<dbReference type="Proteomes" id="UP001061361">
    <property type="component" value="Chromosome"/>
</dbReference>
<evidence type="ECO:0000256" key="4">
    <source>
        <dbReference type="ARBA" id="ARBA00022989"/>
    </source>
</evidence>
<feature type="transmembrane region" description="Helical" evidence="6">
    <location>
        <begin position="217"/>
        <end position="236"/>
    </location>
</feature>
<keyword evidence="5 6" id="KW-0472">Membrane</keyword>
<feature type="domain" description="EamA" evidence="7">
    <location>
        <begin position="7"/>
        <end position="143"/>
    </location>
</feature>
<evidence type="ECO:0000259" key="7">
    <source>
        <dbReference type="Pfam" id="PF00892"/>
    </source>
</evidence>